<dbReference type="InterPro" id="IPR050077">
    <property type="entry name" value="LexA_repressor"/>
</dbReference>
<comment type="caution">
    <text evidence="9">The sequence shown here is derived from an EMBL/GenBank/DDBJ whole genome shotgun (WGS) entry which is preliminary data.</text>
</comment>
<dbReference type="InterPro" id="IPR039418">
    <property type="entry name" value="LexA-like"/>
</dbReference>
<dbReference type="GO" id="GO:0016787">
    <property type="term" value="F:hydrolase activity"/>
    <property type="evidence" value="ECO:0007669"/>
    <property type="project" value="UniProtKB-KW"/>
</dbReference>
<evidence type="ECO:0000256" key="4">
    <source>
        <dbReference type="ARBA" id="ARBA00022813"/>
    </source>
</evidence>
<evidence type="ECO:0000256" key="3">
    <source>
        <dbReference type="ARBA" id="ARBA00022801"/>
    </source>
</evidence>
<evidence type="ECO:0000256" key="2">
    <source>
        <dbReference type="ARBA" id="ARBA00022763"/>
    </source>
</evidence>
<dbReference type="eggNOG" id="COG1974">
    <property type="taxonomic scope" value="Bacteria"/>
</dbReference>
<keyword evidence="2" id="KW-0227">DNA damage</keyword>
<reference evidence="9" key="1">
    <citation type="submission" date="2013-12" db="EMBL/GenBank/DDBJ databases">
        <authorList>
            <person name="Linke B."/>
        </authorList>
    </citation>
    <scope>NUCLEOTIDE SEQUENCE [LARGE SCALE GENOMIC DNA]</scope>
    <source>
        <strain evidence="9">CRIB-18</strain>
    </source>
</reference>
<evidence type="ECO:0000259" key="8">
    <source>
        <dbReference type="Pfam" id="PF00717"/>
    </source>
</evidence>
<dbReference type="GO" id="GO:0006281">
    <property type="term" value="P:DNA repair"/>
    <property type="evidence" value="ECO:0007669"/>
    <property type="project" value="UniProtKB-KW"/>
</dbReference>
<dbReference type="Pfam" id="PF00717">
    <property type="entry name" value="Peptidase_S24"/>
    <property type="match status" value="1"/>
</dbReference>
<dbReference type="PANTHER" id="PTHR33516:SF2">
    <property type="entry name" value="LEXA REPRESSOR-RELATED"/>
    <property type="match status" value="1"/>
</dbReference>
<dbReference type="NCBIfam" id="NF007621">
    <property type="entry name" value="PRK10276.1"/>
    <property type="match status" value="1"/>
</dbReference>
<dbReference type="Gene3D" id="2.10.109.10">
    <property type="entry name" value="Umud Fragment, subunit A"/>
    <property type="match status" value="1"/>
</dbReference>
<dbReference type="InterPro" id="IPR036286">
    <property type="entry name" value="LexA/Signal_pep-like_sf"/>
</dbReference>
<keyword evidence="10" id="KW-1185">Reference proteome</keyword>
<evidence type="ECO:0000256" key="1">
    <source>
        <dbReference type="ARBA" id="ARBA00007484"/>
    </source>
</evidence>
<reference evidence="9" key="2">
    <citation type="submission" date="2014-09" db="EMBL/GenBank/DDBJ databases">
        <title>Criblamydia sequanensis harbors a mega-plasmid encoding arsenite resistance.</title>
        <authorList>
            <person name="Bertelli C."/>
            <person name="Goesmann A."/>
            <person name="Greub G."/>
        </authorList>
    </citation>
    <scope>NUCLEOTIDE SEQUENCE [LARGE SCALE GENOMIC DNA]</scope>
    <source>
        <strain evidence="9">CRIB-18</strain>
    </source>
</reference>
<keyword evidence="4 7" id="KW-0068">Autocatalytic cleavage</keyword>
<dbReference type="PANTHER" id="PTHR33516">
    <property type="entry name" value="LEXA REPRESSOR"/>
    <property type="match status" value="1"/>
</dbReference>
<feature type="domain" description="Peptidase S24/S26A/S26B/S26C" evidence="8">
    <location>
        <begin position="24"/>
        <end position="138"/>
    </location>
</feature>
<dbReference type="GO" id="GO:0009432">
    <property type="term" value="P:SOS response"/>
    <property type="evidence" value="ECO:0007669"/>
    <property type="project" value="UniProtKB-KW"/>
</dbReference>
<keyword evidence="3 7" id="KW-0378">Hydrolase</keyword>
<evidence type="ECO:0000256" key="7">
    <source>
        <dbReference type="RuleBase" id="RU003991"/>
    </source>
</evidence>
<dbReference type="InterPro" id="IPR006197">
    <property type="entry name" value="Peptidase_S24_LexA"/>
</dbReference>
<dbReference type="CDD" id="cd06529">
    <property type="entry name" value="S24_LexA-like"/>
    <property type="match status" value="1"/>
</dbReference>
<proteinExistence type="inferred from homology"/>
<comment type="similarity">
    <text evidence="1 7">Belongs to the peptidase S24 family.</text>
</comment>
<dbReference type="SUPFAM" id="SSF51306">
    <property type="entry name" value="LexA/Signal peptidase"/>
    <property type="match status" value="1"/>
</dbReference>
<dbReference type="PRINTS" id="PR00726">
    <property type="entry name" value="LEXASERPTASE"/>
</dbReference>
<organism evidence="9 10">
    <name type="scientific">Candidatus Criblamydia sequanensis CRIB-18</name>
    <dbReference type="NCBI Taxonomy" id="1437425"/>
    <lineage>
        <taxon>Bacteria</taxon>
        <taxon>Pseudomonadati</taxon>
        <taxon>Chlamydiota</taxon>
        <taxon>Chlamydiia</taxon>
        <taxon>Parachlamydiales</taxon>
        <taxon>Candidatus Criblamydiaceae</taxon>
        <taxon>Candidatus Criblamydia</taxon>
    </lineage>
</organism>
<name>A0A090CZE3_9BACT</name>
<gene>
    <name evidence="9" type="primary">umuD</name>
    <name evidence="9" type="ORF">CSEC_1598</name>
</gene>
<dbReference type="EMBL" id="CCEJ010000008">
    <property type="protein sequence ID" value="CDR34412.1"/>
    <property type="molecule type" value="Genomic_DNA"/>
</dbReference>
<dbReference type="Proteomes" id="UP000031552">
    <property type="component" value="Unassembled WGS sequence"/>
</dbReference>
<evidence type="ECO:0000313" key="9">
    <source>
        <dbReference type="EMBL" id="CDR34412.1"/>
    </source>
</evidence>
<evidence type="ECO:0000313" key="10">
    <source>
        <dbReference type="Proteomes" id="UP000031552"/>
    </source>
</evidence>
<accession>A0A090CZE3</accession>
<dbReference type="GO" id="GO:0006355">
    <property type="term" value="P:regulation of DNA-templated transcription"/>
    <property type="evidence" value="ECO:0007669"/>
    <property type="project" value="InterPro"/>
</dbReference>
<keyword evidence="5" id="KW-0234">DNA repair</keyword>
<dbReference type="AlphaFoldDB" id="A0A090CZE3"/>
<dbReference type="OrthoDB" id="2475196at2"/>
<dbReference type="STRING" id="1437425.CSEC_1598"/>
<dbReference type="GO" id="GO:0003677">
    <property type="term" value="F:DNA binding"/>
    <property type="evidence" value="ECO:0007669"/>
    <property type="project" value="InterPro"/>
</dbReference>
<evidence type="ECO:0000256" key="5">
    <source>
        <dbReference type="ARBA" id="ARBA00023204"/>
    </source>
</evidence>
<dbReference type="EC" id="3.4.21.-" evidence="9"/>
<sequence length="145" mass="16112">MKENTLYIVSIAKPEIKDPQFLPAFNSVQAGFPSPADDYIEKRLDLNELVISHPVSTFYVKVEGESMIEAGIRSGDILVVDRSKEPVHGKIVVAVVGGEFTVKRFVINKEGAWLVPENPTFKPIKVDGGVDFQIWGVVTYIIHKT</sequence>
<dbReference type="InterPro" id="IPR015927">
    <property type="entry name" value="Peptidase_S24_S26A/B/C"/>
</dbReference>
<dbReference type="RefSeq" id="WP_079978017.1">
    <property type="nucleotide sequence ID" value="NZ_CCEJ010000008.1"/>
</dbReference>
<evidence type="ECO:0000256" key="6">
    <source>
        <dbReference type="ARBA" id="ARBA00023236"/>
    </source>
</evidence>
<protein>
    <submittedName>
        <fullName evidence="9">Protein UmuD</fullName>
        <ecNumber evidence="9">3.4.21.-</ecNumber>
    </submittedName>
</protein>
<keyword evidence="6" id="KW-0742">SOS response</keyword>